<dbReference type="Gene3D" id="1.25.40.20">
    <property type="entry name" value="Ankyrin repeat-containing domain"/>
    <property type="match status" value="1"/>
</dbReference>
<gene>
    <name evidence="1" type="ORF">MGAL_10B041532</name>
</gene>
<evidence type="ECO:0000313" key="2">
    <source>
        <dbReference type="Proteomes" id="UP000596742"/>
    </source>
</evidence>
<dbReference type="AlphaFoldDB" id="A0A8B6GLI8"/>
<protein>
    <submittedName>
        <fullName evidence="1">Uncharacterized protein</fullName>
    </submittedName>
</protein>
<proteinExistence type="predicted"/>
<dbReference type="SUPFAM" id="SSF48403">
    <property type="entry name" value="Ankyrin repeat"/>
    <property type="match status" value="1"/>
</dbReference>
<accession>A0A8B6GLI8</accession>
<evidence type="ECO:0000313" key="1">
    <source>
        <dbReference type="EMBL" id="VDI65890.1"/>
    </source>
</evidence>
<name>A0A8B6GLI8_MYTGA</name>
<dbReference type="Proteomes" id="UP000596742">
    <property type="component" value="Unassembled WGS sequence"/>
</dbReference>
<keyword evidence="2" id="KW-1185">Reference proteome</keyword>
<comment type="caution">
    <text evidence="1">The sequence shown here is derived from an EMBL/GenBank/DDBJ whole genome shotgun (WGS) entry which is preliminary data.</text>
</comment>
<reference evidence="1" key="1">
    <citation type="submission" date="2018-11" db="EMBL/GenBank/DDBJ databases">
        <authorList>
            <person name="Alioto T."/>
            <person name="Alioto T."/>
        </authorList>
    </citation>
    <scope>NUCLEOTIDE SEQUENCE</scope>
</reference>
<dbReference type="EMBL" id="UYJE01008666">
    <property type="protein sequence ID" value="VDI65890.1"/>
    <property type="molecule type" value="Genomic_DNA"/>
</dbReference>
<dbReference type="InterPro" id="IPR036770">
    <property type="entry name" value="Ankyrin_rpt-contain_sf"/>
</dbReference>
<sequence length="95" mass="10715">MARYLMKFYHDINAETANKTTALSATCLNGQNETNSLHKTKNGGSVLHVAHKKEHMRILKLLTDFGLIQQSKMKRMVSFTCSLLDWTNGSSKTID</sequence>
<organism evidence="1 2">
    <name type="scientific">Mytilus galloprovincialis</name>
    <name type="common">Mediterranean mussel</name>
    <dbReference type="NCBI Taxonomy" id="29158"/>
    <lineage>
        <taxon>Eukaryota</taxon>
        <taxon>Metazoa</taxon>
        <taxon>Spiralia</taxon>
        <taxon>Lophotrochozoa</taxon>
        <taxon>Mollusca</taxon>
        <taxon>Bivalvia</taxon>
        <taxon>Autobranchia</taxon>
        <taxon>Pteriomorphia</taxon>
        <taxon>Mytilida</taxon>
        <taxon>Mytiloidea</taxon>
        <taxon>Mytilidae</taxon>
        <taxon>Mytilinae</taxon>
        <taxon>Mytilus</taxon>
    </lineage>
</organism>